<comment type="caution">
    <text evidence="1">The sequence shown here is derived from an EMBL/GenBank/DDBJ whole genome shotgun (WGS) entry which is preliminary data.</text>
</comment>
<accession>A0ACB1AEP0</accession>
<evidence type="ECO:0000313" key="1">
    <source>
        <dbReference type="EMBL" id="CAK5090006.1"/>
    </source>
</evidence>
<evidence type="ECO:0000313" key="2">
    <source>
        <dbReference type="Proteomes" id="UP001497535"/>
    </source>
</evidence>
<keyword evidence="2" id="KW-1185">Reference proteome</keyword>
<reference evidence="1" key="1">
    <citation type="submission" date="2023-11" db="EMBL/GenBank/DDBJ databases">
        <authorList>
            <person name="Poullet M."/>
        </authorList>
    </citation>
    <scope>NUCLEOTIDE SEQUENCE</scope>
    <source>
        <strain evidence="1">E1834</strain>
    </source>
</reference>
<dbReference type="EMBL" id="CAVMJV010000080">
    <property type="protein sequence ID" value="CAK5090006.1"/>
    <property type="molecule type" value="Genomic_DNA"/>
</dbReference>
<dbReference type="Proteomes" id="UP001497535">
    <property type="component" value="Unassembled WGS sequence"/>
</dbReference>
<name>A0ACB1AEP0_MELEN</name>
<proteinExistence type="predicted"/>
<protein>
    <submittedName>
        <fullName evidence="1">Uncharacterized protein</fullName>
    </submittedName>
</protein>
<organism evidence="1 2">
    <name type="scientific">Meloidogyne enterolobii</name>
    <name type="common">Root-knot nematode worm</name>
    <name type="synonym">Meloidogyne mayaguensis</name>
    <dbReference type="NCBI Taxonomy" id="390850"/>
    <lineage>
        <taxon>Eukaryota</taxon>
        <taxon>Metazoa</taxon>
        <taxon>Ecdysozoa</taxon>
        <taxon>Nematoda</taxon>
        <taxon>Chromadorea</taxon>
        <taxon>Rhabditida</taxon>
        <taxon>Tylenchina</taxon>
        <taxon>Tylenchomorpha</taxon>
        <taxon>Tylenchoidea</taxon>
        <taxon>Meloidogynidae</taxon>
        <taxon>Meloidogyninae</taxon>
        <taxon>Meloidogyne</taxon>
    </lineage>
</organism>
<gene>
    <name evidence="1" type="ORF">MENTE1834_LOCUS37767</name>
</gene>
<sequence>MEGFIALLTKKKLNFSVNSYCQYLSFYIIVYFYFQSTSVLYPPLNFFFVNSITAAMKSLETTACLQVSPVFLHSKLDQILRDQFRSTFPDFFPKRLTSIADNLAAPSSIIDFEAIRKTTTNSSTSCTSLVNKQSNVGVTTENLMENEKLEKNVLINGRVVMGGGVGGGSNVVSSSTNESKLSTTSSSTGQIKVEPEGVGGEGFGKNLKNVGESVREGGREIGGGGTAGGKEKDGGMGGGGTILRTTSGTRRPLTTSTSSIEISTSPLKKKLKKEEEAGGGRSPQLDKFKKEKKKEEKQQKLLKKNEGGGINNNSKLTSNYVAGETATTKKLGKNLCVFNF</sequence>